<reference evidence="1" key="2">
    <citation type="submission" date="2023-06" db="EMBL/GenBank/DDBJ databases">
        <authorList>
            <consortium name="Lawrence Berkeley National Laboratory"/>
            <person name="Haridas S."/>
            <person name="Hensen N."/>
            <person name="Bonometti L."/>
            <person name="Westerberg I."/>
            <person name="Brannstrom I.O."/>
            <person name="Guillou S."/>
            <person name="Cros-Aarteil S."/>
            <person name="Calhoun S."/>
            <person name="Kuo A."/>
            <person name="Mondo S."/>
            <person name="Pangilinan J."/>
            <person name="Riley R."/>
            <person name="Labutti K."/>
            <person name="Andreopoulos B."/>
            <person name="Lipzen A."/>
            <person name="Chen C."/>
            <person name="Yanf M."/>
            <person name="Daum C."/>
            <person name="Ng V."/>
            <person name="Clum A."/>
            <person name="Steindorff A."/>
            <person name="Ohm R."/>
            <person name="Martin F."/>
            <person name="Silar P."/>
            <person name="Natvig D."/>
            <person name="Lalanne C."/>
            <person name="Gautier V."/>
            <person name="Ament-Velasquez S.L."/>
            <person name="Kruys A."/>
            <person name="Hutchinson M.I."/>
            <person name="Powell A.J."/>
            <person name="Barry K."/>
            <person name="Miller A.N."/>
            <person name="Grigoriev I.V."/>
            <person name="Debuchy R."/>
            <person name="Gladieux P."/>
            <person name="Thoren M.H."/>
            <person name="Johannesson H."/>
        </authorList>
    </citation>
    <scope>NUCLEOTIDE SEQUENCE</scope>
    <source>
        <strain evidence="1">CBS 958.72</strain>
    </source>
</reference>
<proteinExistence type="predicted"/>
<evidence type="ECO:0000313" key="2">
    <source>
        <dbReference type="Proteomes" id="UP001287356"/>
    </source>
</evidence>
<dbReference type="Proteomes" id="UP001287356">
    <property type="component" value="Unassembled WGS sequence"/>
</dbReference>
<organism evidence="1 2">
    <name type="scientific">Lasiosphaeria ovina</name>
    <dbReference type="NCBI Taxonomy" id="92902"/>
    <lineage>
        <taxon>Eukaryota</taxon>
        <taxon>Fungi</taxon>
        <taxon>Dikarya</taxon>
        <taxon>Ascomycota</taxon>
        <taxon>Pezizomycotina</taxon>
        <taxon>Sordariomycetes</taxon>
        <taxon>Sordariomycetidae</taxon>
        <taxon>Sordariales</taxon>
        <taxon>Lasiosphaeriaceae</taxon>
        <taxon>Lasiosphaeria</taxon>
    </lineage>
</organism>
<comment type="caution">
    <text evidence="1">The sequence shown here is derived from an EMBL/GenBank/DDBJ whole genome shotgun (WGS) entry which is preliminary data.</text>
</comment>
<dbReference type="EMBL" id="JAULSN010000001">
    <property type="protein sequence ID" value="KAK3383878.1"/>
    <property type="molecule type" value="Genomic_DNA"/>
</dbReference>
<evidence type="ECO:0000313" key="1">
    <source>
        <dbReference type="EMBL" id="KAK3383878.1"/>
    </source>
</evidence>
<name>A0AAE0NLS1_9PEZI</name>
<gene>
    <name evidence="1" type="ORF">B0T24DRAFT_66826</name>
</gene>
<sequence>MHLHVGSVPAAAPPVALSPVPVSAFPWTGVFHGQNSAATRPQLPTISHVHVLECRAARLSIRTLDTSHITPKVTHQITKLEGLAGYLCAQELPDSQSPSVPSLARSPACKPYNSDSIHWARTATTARLLDGWAAEFSSFGTTRAAYGEGRLACQDRHQDLPARCPPAPSPMKGGVCKPGLLFSRLSQERMVAVAIVITGYGIP</sequence>
<reference evidence="1" key="1">
    <citation type="journal article" date="2023" name="Mol. Phylogenet. Evol.">
        <title>Genome-scale phylogeny and comparative genomics of the fungal order Sordariales.</title>
        <authorList>
            <person name="Hensen N."/>
            <person name="Bonometti L."/>
            <person name="Westerberg I."/>
            <person name="Brannstrom I.O."/>
            <person name="Guillou S."/>
            <person name="Cros-Aarteil S."/>
            <person name="Calhoun S."/>
            <person name="Haridas S."/>
            <person name="Kuo A."/>
            <person name="Mondo S."/>
            <person name="Pangilinan J."/>
            <person name="Riley R."/>
            <person name="LaButti K."/>
            <person name="Andreopoulos B."/>
            <person name="Lipzen A."/>
            <person name="Chen C."/>
            <person name="Yan M."/>
            <person name="Daum C."/>
            <person name="Ng V."/>
            <person name="Clum A."/>
            <person name="Steindorff A."/>
            <person name="Ohm R.A."/>
            <person name="Martin F."/>
            <person name="Silar P."/>
            <person name="Natvig D.O."/>
            <person name="Lalanne C."/>
            <person name="Gautier V."/>
            <person name="Ament-Velasquez S.L."/>
            <person name="Kruys A."/>
            <person name="Hutchinson M.I."/>
            <person name="Powell A.J."/>
            <person name="Barry K."/>
            <person name="Miller A.N."/>
            <person name="Grigoriev I.V."/>
            <person name="Debuchy R."/>
            <person name="Gladieux P."/>
            <person name="Hiltunen Thoren M."/>
            <person name="Johannesson H."/>
        </authorList>
    </citation>
    <scope>NUCLEOTIDE SEQUENCE</scope>
    <source>
        <strain evidence="1">CBS 958.72</strain>
    </source>
</reference>
<keyword evidence="2" id="KW-1185">Reference proteome</keyword>
<dbReference type="AlphaFoldDB" id="A0AAE0NLS1"/>
<accession>A0AAE0NLS1</accession>
<protein>
    <submittedName>
        <fullName evidence="1">Uncharacterized protein</fullName>
    </submittedName>
</protein>